<dbReference type="PROSITE" id="PS01228">
    <property type="entry name" value="COF_1"/>
    <property type="match status" value="1"/>
</dbReference>
<dbReference type="Gene3D" id="3.40.50.1000">
    <property type="entry name" value="HAD superfamily/HAD-like"/>
    <property type="match status" value="1"/>
</dbReference>
<dbReference type="NCBIfam" id="TIGR00099">
    <property type="entry name" value="Cof-subfamily"/>
    <property type="match status" value="1"/>
</dbReference>
<evidence type="ECO:0000313" key="1">
    <source>
        <dbReference type="EMBL" id="ADE30778.1"/>
    </source>
</evidence>
<gene>
    <name evidence="1" type="ordered locus">SSGZ1_0313</name>
</gene>
<dbReference type="KEGG" id="ssw:SSGZ1_0313"/>
<organism evidence="1 2">
    <name type="scientific">Streptococcus suis (strain GZ1)</name>
    <dbReference type="NCBI Taxonomy" id="423211"/>
    <lineage>
        <taxon>Bacteria</taxon>
        <taxon>Bacillati</taxon>
        <taxon>Bacillota</taxon>
        <taxon>Bacilli</taxon>
        <taxon>Lactobacillales</taxon>
        <taxon>Streptococcaceae</taxon>
        <taxon>Streptococcus</taxon>
    </lineage>
</organism>
<accession>D5AG13</accession>
<dbReference type="PANTHER" id="PTHR10000:SF25">
    <property type="entry name" value="PHOSPHATASE YKRA-RELATED"/>
    <property type="match status" value="1"/>
</dbReference>
<dbReference type="GO" id="GO:0016791">
    <property type="term" value="F:phosphatase activity"/>
    <property type="evidence" value="ECO:0007669"/>
    <property type="project" value="UniProtKB-ARBA"/>
</dbReference>
<dbReference type="GO" id="GO:0005829">
    <property type="term" value="C:cytosol"/>
    <property type="evidence" value="ECO:0007669"/>
    <property type="project" value="TreeGrafter"/>
</dbReference>
<proteinExistence type="predicted"/>
<dbReference type="PANTHER" id="PTHR10000">
    <property type="entry name" value="PHOSPHOSERINE PHOSPHATASE"/>
    <property type="match status" value="1"/>
</dbReference>
<dbReference type="InterPro" id="IPR000150">
    <property type="entry name" value="Cof"/>
</dbReference>
<dbReference type="GO" id="GO:0000287">
    <property type="term" value="F:magnesium ion binding"/>
    <property type="evidence" value="ECO:0007669"/>
    <property type="project" value="TreeGrafter"/>
</dbReference>
<evidence type="ECO:0000313" key="2">
    <source>
        <dbReference type="Proteomes" id="UP000002359"/>
    </source>
</evidence>
<dbReference type="Gene3D" id="3.30.1240.10">
    <property type="match status" value="1"/>
</dbReference>
<dbReference type="AlphaFoldDB" id="D5AG13"/>
<dbReference type="NCBIfam" id="TIGR01484">
    <property type="entry name" value="HAD-SF-IIB"/>
    <property type="match status" value="1"/>
</dbReference>
<dbReference type="SUPFAM" id="SSF56784">
    <property type="entry name" value="HAD-like"/>
    <property type="match status" value="1"/>
</dbReference>
<name>D5AG13_STRGZ</name>
<dbReference type="Proteomes" id="UP000002359">
    <property type="component" value="Chromosome"/>
</dbReference>
<keyword evidence="1" id="KW-0378">Hydrolase</keyword>
<dbReference type="SFLD" id="SFLDS00003">
    <property type="entry name" value="Haloacid_Dehalogenase"/>
    <property type="match status" value="1"/>
</dbReference>
<dbReference type="InterPro" id="IPR006379">
    <property type="entry name" value="HAD-SF_hydro_IIB"/>
</dbReference>
<sequence length="284" mass="31858">MSWLTIKAVFFDIDGTLLTDNRMVSSSTILAINALKEKGILVGLATGRDPRFVLQYMASLGLDLAIAYNGQYIFSREEVIYSQSLEPKQIEQIMEYAQTHHKDLSFGTAKGIFGSKIMSAGTGNFAYRVTRMIPESWAGIINFIFNRLVRWISPQQETNLKGFLFQPIYQLMLLTTERETQSLEVLFPNLSFTRSSPYATDIISKGNSKLSGIVKVADRYGFELDEVMVFGDSNNDFEMLNEIQHSVAMGNGTKKVKHAASFVTDTNNRDGIYKALIHFGVIEG</sequence>
<dbReference type="PATRIC" id="fig|423211.3.peg.312"/>
<dbReference type="SFLD" id="SFLDG01140">
    <property type="entry name" value="C2.B:_Phosphomannomutase_and_P"/>
    <property type="match status" value="1"/>
</dbReference>
<dbReference type="HOGENOM" id="CLU_044146_7_0_9"/>
<dbReference type="InterPro" id="IPR023214">
    <property type="entry name" value="HAD_sf"/>
</dbReference>
<protein>
    <submittedName>
        <fullName evidence="1">HAD-superfamily hydrolase, subfamily IIB</fullName>
    </submittedName>
</protein>
<dbReference type="InterPro" id="IPR036412">
    <property type="entry name" value="HAD-like_sf"/>
</dbReference>
<dbReference type="EMBL" id="CP000837">
    <property type="protein sequence ID" value="ADE30778.1"/>
    <property type="molecule type" value="Genomic_DNA"/>
</dbReference>
<dbReference type="SFLD" id="SFLDG01144">
    <property type="entry name" value="C2.B.4:_PGP_Like"/>
    <property type="match status" value="1"/>
</dbReference>
<reference evidence="1 2" key="1">
    <citation type="journal article" date="2009" name="J. Infect. Dis.">
        <title>Clinical, experimental, and genomic differences between intermediately pathogenic, highly pathogenic, and epidemic Streptococcus suis.</title>
        <authorList>
            <person name="Ye C."/>
            <person name="Zheng H."/>
            <person name="Zhang J."/>
            <person name="Jing H."/>
            <person name="Wang L."/>
            <person name="Xiong Y."/>
            <person name="Wang W."/>
            <person name="Zhou Z."/>
            <person name="Sun Q."/>
            <person name="Luo X."/>
            <person name="Du H."/>
            <person name="Gottschalk M."/>
            <person name="Xu J."/>
        </authorList>
    </citation>
    <scope>NUCLEOTIDE SEQUENCE [LARGE SCALE GENOMIC DNA]</scope>
    <source>
        <strain evidence="1 2">GZ1</strain>
    </source>
</reference>
<dbReference type="Pfam" id="PF08282">
    <property type="entry name" value="Hydrolase_3"/>
    <property type="match status" value="1"/>
</dbReference>